<evidence type="ECO:0000313" key="1">
    <source>
        <dbReference type="EMBL" id="CAI8858854.1"/>
    </source>
</evidence>
<dbReference type="Proteomes" id="UP001158598">
    <property type="component" value="Chromosome"/>
</dbReference>
<proteinExistence type="predicted"/>
<evidence type="ECO:0000313" key="2">
    <source>
        <dbReference type="Proteomes" id="UP001158598"/>
    </source>
</evidence>
<organism evidence="1 2">
    <name type="scientific">Methylococcus capsulatus</name>
    <dbReference type="NCBI Taxonomy" id="414"/>
    <lineage>
        <taxon>Bacteria</taxon>
        <taxon>Pseudomonadati</taxon>
        <taxon>Pseudomonadota</taxon>
        <taxon>Gammaproteobacteria</taxon>
        <taxon>Methylococcales</taxon>
        <taxon>Methylococcaceae</taxon>
        <taxon>Methylococcus</taxon>
    </lineage>
</organism>
<protein>
    <submittedName>
        <fullName evidence="1">Uncharacterized protein</fullName>
    </submittedName>
</protein>
<name>A0AA35UF24_METCP</name>
<gene>
    <name evidence="1" type="ORF">MCNOR_2641</name>
</gene>
<sequence>MKQVPATRQVAGSFAPSVRLESALANLSETYDFHHAVTWPALAYGATNPNRGE</sequence>
<reference evidence="1" key="1">
    <citation type="submission" date="2023-03" db="EMBL/GenBank/DDBJ databases">
        <authorList>
            <person name="Pearce D."/>
        </authorList>
    </citation>
    <scope>NUCLEOTIDE SEQUENCE</scope>
    <source>
        <strain evidence="1">Mc</strain>
    </source>
</reference>
<dbReference type="EMBL" id="OX458332">
    <property type="protein sequence ID" value="CAI8858854.1"/>
    <property type="molecule type" value="Genomic_DNA"/>
</dbReference>
<accession>A0AA35UF24</accession>
<dbReference type="AlphaFoldDB" id="A0AA35UF24"/>